<dbReference type="Gene3D" id="3.30.70.270">
    <property type="match status" value="1"/>
</dbReference>
<evidence type="ECO:0000259" key="2">
    <source>
        <dbReference type="PROSITE" id="PS50878"/>
    </source>
</evidence>
<dbReference type="CDD" id="cd01650">
    <property type="entry name" value="RT_nLTR_like"/>
    <property type="match status" value="1"/>
</dbReference>
<dbReference type="Gene3D" id="3.60.10.10">
    <property type="entry name" value="Endonuclease/exonuclease/phosphatase"/>
    <property type="match status" value="1"/>
</dbReference>
<dbReference type="AlphaFoldDB" id="A0A8S1B2H1"/>
<gene>
    <name evidence="3" type="ORF">APLA_LOCUS13922</name>
</gene>
<feature type="coiled-coil region" evidence="1">
    <location>
        <begin position="290"/>
        <end position="317"/>
    </location>
</feature>
<organism evidence="3 4">
    <name type="scientific">Arctia plantaginis</name>
    <name type="common">Wood tiger moth</name>
    <name type="synonym">Phalaena plantaginis</name>
    <dbReference type="NCBI Taxonomy" id="874455"/>
    <lineage>
        <taxon>Eukaryota</taxon>
        <taxon>Metazoa</taxon>
        <taxon>Ecdysozoa</taxon>
        <taxon>Arthropoda</taxon>
        <taxon>Hexapoda</taxon>
        <taxon>Insecta</taxon>
        <taxon>Pterygota</taxon>
        <taxon>Neoptera</taxon>
        <taxon>Endopterygota</taxon>
        <taxon>Lepidoptera</taxon>
        <taxon>Glossata</taxon>
        <taxon>Ditrysia</taxon>
        <taxon>Noctuoidea</taxon>
        <taxon>Erebidae</taxon>
        <taxon>Arctiinae</taxon>
        <taxon>Arctia</taxon>
    </lineage>
</organism>
<proteinExistence type="predicted"/>
<reference evidence="3 4" key="1">
    <citation type="submission" date="2020-04" db="EMBL/GenBank/DDBJ databases">
        <authorList>
            <person name="Wallbank WR R."/>
            <person name="Pardo Diaz C."/>
            <person name="Kozak K."/>
            <person name="Martin S."/>
            <person name="Jiggins C."/>
            <person name="Moest M."/>
            <person name="Warren A I."/>
            <person name="Byers J.R.P. K."/>
            <person name="Montejo-Kovacevich G."/>
            <person name="Yen C E."/>
        </authorList>
    </citation>
    <scope>NUCLEOTIDE SEQUENCE [LARGE SCALE GENOMIC DNA]</scope>
</reference>
<protein>
    <recommendedName>
        <fullName evidence="2">Reverse transcriptase domain-containing protein</fullName>
    </recommendedName>
</protein>
<dbReference type="PANTHER" id="PTHR47027:SF20">
    <property type="entry name" value="REVERSE TRANSCRIPTASE-LIKE PROTEIN WITH RNA-DIRECTED DNA POLYMERASE DOMAIN"/>
    <property type="match status" value="1"/>
</dbReference>
<evidence type="ECO:0000256" key="1">
    <source>
        <dbReference type="SAM" id="Coils"/>
    </source>
</evidence>
<dbReference type="OrthoDB" id="5945798at2759"/>
<dbReference type="GO" id="GO:0071897">
    <property type="term" value="P:DNA biosynthetic process"/>
    <property type="evidence" value="ECO:0007669"/>
    <property type="project" value="UniProtKB-ARBA"/>
</dbReference>
<dbReference type="Proteomes" id="UP000494256">
    <property type="component" value="Unassembled WGS sequence"/>
</dbReference>
<dbReference type="InterPro" id="IPR000477">
    <property type="entry name" value="RT_dom"/>
</dbReference>
<evidence type="ECO:0000313" key="3">
    <source>
        <dbReference type="EMBL" id="CAB3252101.1"/>
    </source>
</evidence>
<dbReference type="InterPro" id="IPR036691">
    <property type="entry name" value="Endo/exonu/phosph_ase_sf"/>
</dbReference>
<dbReference type="InterPro" id="IPR043502">
    <property type="entry name" value="DNA/RNA_pol_sf"/>
</dbReference>
<dbReference type="PANTHER" id="PTHR47027">
    <property type="entry name" value="REVERSE TRANSCRIPTASE DOMAIN-CONTAINING PROTEIN"/>
    <property type="match status" value="1"/>
</dbReference>
<dbReference type="Pfam" id="PF00078">
    <property type="entry name" value="RVT_1"/>
    <property type="match status" value="1"/>
</dbReference>
<accession>A0A8S1B2H1</accession>
<keyword evidence="1" id="KW-0175">Coiled coil</keyword>
<dbReference type="PROSITE" id="PS50878">
    <property type="entry name" value="RT_POL"/>
    <property type="match status" value="1"/>
</dbReference>
<sequence>MRRLGEGIEERSNFIMYHKGEIAGQRGVGFLVKLNLKSQIIGFEGISDRIAAIHINLQNPTKKWTVIQVYSPTEKASKKDIDNFYYKLREVTEKYSANNIVVMGDFNAQVGAKLAGEEHIIGKYGSGKRSKNGEMLVEFLLEKNLTLLNSMFRKKPKNKWTWISPDGKTRNEIDYIITNKVRCFSDTGIVQNLNFNTNHRMVRSCLNENATKKPRPKAIQMNFLQAIREKSNPNDTTEDLMEVVTSDMDLNKKYKIIENKLREQARIQINKSLKSHHSEKTLKLIEDRRNLKMEKDKKENQKEINNLSKQIRKSMRKDRKYRRIQTLENHIGRTGGTRKALKELREQGKEWIPKLTDKNMSSTSRRKIQNIATNYYRLLYKEHSANQPKIQLPDRESNSTQNCMMEDAEVIPEILVSEVEKSIKSQKMEKASGPDEITNELMRGTIKDLSPILTKLFNESLYTGSIPTQWAESHIILLHKKGPKDDIGNYRPISLISNVYKVFAKVILDRISVTLDENQPVEQAGFRKDFNTIDHIHAIKQLIQKYNEYNKTIYLAFIDYSKAFDSLKHESVWQSLKEQGIQNAYINIIRNIYCESKARIRLESTGDVFPINRGVRQGDPLSPKLFSAVLEQMFRKMEWGHLGLNINGARLNHLRFADDLFILEEDPLTLQSMIQTLVDRSREVGLETNTSKTKMMTNSIPIDITINGQKLEYVEEYVYLGQIISITDQMSKEIDKRIATGWKKYWALKEIMKSKELGMKIKKKTFDTCILPCITYGCETWALTKRHRDKLARCQRSMERSMLGLKLIDKVTSKDIRRQTKLTDILSRIDQLKWRWTGHMLRCKKEKWSKQVTVWYPRDGTRSRGRKAIRWEDDLKMTLGPLWMRVAADRMQWRDLEEAFAVRQTEPRDIL</sequence>
<feature type="domain" description="Reverse transcriptase" evidence="2">
    <location>
        <begin position="459"/>
        <end position="724"/>
    </location>
</feature>
<name>A0A8S1B2H1_ARCPL</name>
<dbReference type="EMBL" id="CADEBD010000364">
    <property type="protein sequence ID" value="CAB3252101.1"/>
    <property type="molecule type" value="Genomic_DNA"/>
</dbReference>
<dbReference type="InterPro" id="IPR005135">
    <property type="entry name" value="Endo/exonuclease/phosphatase"/>
</dbReference>
<comment type="caution">
    <text evidence="3">The sequence shown here is derived from an EMBL/GenBank/DDBJ whole genome shotgun (WGS) entry which is preliminary data.</text>
</comment>
<dbReference type="SUPFAM" id="SSF56672">
    <property type="entry name" value="DNA/RNA polymerases"/>
    <property type="match status" value="1"/>
</dbReference>
<dbReference type="GO" id="GO:0003824">
    <property type="term" value="F:catalytic activity"/>
    <property type="evidence" value="ECO:0007669"/>
    <property type="project" value="InterPro"/>
</dbReference>
<dbReference type="Pfam" id="PF14529">
    <property type="entry name" value="Exo_endo_phos_2"/>
    <property type="match status" value="1"/>
</dbReference>
<dbReference type="SUPFAM" id="SSF56219">
    <property type="entry name" value="DNase I-like"/>
    <property type="match status" value="1"/>
</dbReference>
<evidence type="ECO:0000313" key="4">
    <source>
        <dbReference type="Proteomes" id="UP000494256"/>
    </source>
</evidence>
<dbReference type="InterPro" id="IPR043128">
    <property type="entry name" value="Rev_trsase/Diguanyl_cyclase"/>
</dbReference>